<dbReference type="EMBL" id="QOHR01000004">
    <property type="protein sequence ID" value="REC57986.1"/>
    <property type="molecule type" value="Genomic_DNA"/>
</dbReference>
<dbReference type="Proteomes" id="UP000257131">
    <property type="component" value="Unassembled WGS sequence"/>
</dbReference>
<name>A0A3D9BX79_9RHOB</name>
<feature type="signal peptide" evidence="1">
    <location>
        <begin position="1"/>
        <end position="26"/>
    </location>
</feature>
<evidence type="ECO:0000259" key="2">
    <source>
        <dbReference type="Pfam" id="PF11412"/>
    </source>
</evidence>
<dbReference type="AlphaFoldDB" id="A0A3D9BX79"/>
<dbReference type="OrthoDB" id="9811036at2"/>
<evidence type="ECO:0000313" key="4">
    <source>
        <dbReference type="Proteomes" id="UP000257131"/>
    </source>
</evidence>
<organism evidence="3 4">
    <name type="scientific">Rhodosalinus sediminis</name>
    <dbReference type="NCBI Taxonomy" id="1940533"/>
    <lineage>
        <taxon>Bacteria</taxon>
        <taxon>Pseudomonadati</taxon>
        <taxon>Pseudomonadota</taxon>
        <taxon>Alphaproteobacteria</taxon>
        <taxon>Rhodobacterales</taxon>
        <taxon>Paracoccaceae</taxon>
        <taxon>Rhodosalinus</taxon>
    </lineage>
</organism>
<evidence type="ECO:0000313" key="3">
    <source>
        <dbReference type="EMBL" id="REC57986.1"/>
    </source>
</evidence>
<protein>
    <recommendedName>
        <fullName evidence="2">Thiol:disulfide interchange protein DsbD N-terminal domain-containing protein</fullName>
    </recommendedName>
</protein>
<reference evidence="3 4" key="1">
    <citation type="journal article" date="2017" name="Int. J. Syst. Evol. Microbiol.">
        <title>Rhodosalinus sediminis gen. nov., sp. nov., isolated from marine saltern.</title>
        <authorList>
            <person name="Guo L.Y."/>
            <person name="Ling S.K."/>
            <person name="Li C.M."/>
            <person name="Chen G.J."/>
            <person name="Du Z.J."/>
        </authorList>
    </citation>
    <scope>NUCLEOTIDE SEQUENCE [LARGE SCALE GENOMIC DNA]</scope>
    <source>
        <strain evidence="3 4">WDN1C137</strain>
    </source>
</reference>
<keyword evidence="4" id="KW-1185">Reference proteome</keyword>
<keyword evidence="1" id="KW-0732">Signal</keyword>
<dbReference type="Pfam" id="PF11412">
    <property type="entry name" value="DsbD_N"/>
    <property type="match status" value="1"/>
</dbReference>
<feature type="chain" id="PRO_5017653013" description="Thiol:disulfide interchange protein DsbD N-terminal domain-containing protein" evidence="1">
    <location>
        <begin position="27"/>
        <end position="271"/>
    </location>
</feature>
<comment type="caution">
    <text evidence="3">The sequence shown here is derived from an EMBL/GenBank/DDBJ whole genome shotgun (WGS) entry which is preliminary data.</text>
</comment>
<feature type="domain" description="Thiol:disulfide interchange protein DsbD N-terminal" evidence="2">
    <location>
        <begin position="41"/>
        <end position="142"/>
    </location>
</feature>
<evidence type="ECO:0000256" key="1">
    <source>
        <dbReference type="SAM" id="SignalP"/>
    </source>
</evidence>
<gene>
    <name evidence="3" type="ORF">DRV84_05225</name>
</gene>
<dbReference type="InterPro" id="IPR028250">
    <property type="entry name" value="DsbDN"/>
</dbReference>
<proteinExistence type="predicted"/>
<accession>A0A3D9BX79</accession>
<dbReference type="RefSeq" id="WP_115978823.1">
    <property type="nucleotide sequence ID" value="NZ_QOHR01000004.1"/>
</dbReference>
<sequence length="271" mass="27498">MTLAARLLTLGTLAAATLAAAPPARALDVVAGEILPGWRRADGAHLAGLRLTLDPGWKTYWRAPGDAGIPPEFDWSGSRNLGGVEIAWPAPEVFDQNGMRSIVYSDEVVLPLRVTPARAGEAVTLSAEISLGVCEDICVPAEIAVDGRLPAAGGAPDPAIAAALAARPLDAGEAGVTGVDCTVTGGAQGVRLRAEVALPRAEATTAAVIEPGAPEIWASEAELAHPAPGRVVATSDLAHRDGGAFALDRSAVRITLLAPGRAVDIRGCAGG</sequence>